<dbReference type="AlphaFoldDB" id="A0A6J4VDL3"/>
<name>A0A6J4VDL3_9CYAN</name>
<gene>
    <name evidence="1" type="ORF">AVDCRST_MAG81-2257</name>
</gene>
<reference evidence="1" key="1">
    <citation type="submission" date="2020-02" db="EMBL/GenBank/DDBJ databases">
        <authorList>
            <person name="Meier V. D."/>
        </authorList>
    </citation>
    <scope>NUCLEOTIDE SEQUENCE</scope>
    <source>
        <strain evidence="1">AVDCRST_MAG81</strain>
    </source>
</reference>
<feature type="non-terminal residue" evidence="1">
    <location>
        <position position="1"/>
    </location>
</feature>
<proteinExistence type="predicted"/>
<protein>
    <submittedName>
        <fullName evidence="1">Uncharacterized protein</fullName>
    </submittedName>
</protein>
<accession>A0A6J4VDL3</accession>
<feature type="non-terminal residue" evidence="1">
    <location>
        <position position="35"/>
    </location>
</feature>
<organism evidence="1">
    <name type="scientific">uncultured Synechococcales cyanobacterium</name>
    <dbReference type="NCBI Taxonomy" id="1936017"/>
    <lineage>
        <taxon>Bacteria</taxon>
        <taxon>Bacillati</taxon>
        <taxon>Cyanobacteriota</taxon>
        <taxon>Cyanophyceae</taxon>
        <taxon>Synechococcales</taxon>
        <taxon>environmental samples</taxon>
    </lineage>
</organism>
<dbReference type="EMBL" id="CADCWO010000124">
    <property type="protein sequence ID" value="CAA9576084.1"/>
    <property type="molecule type" value="Genomic_DNA"/>
</dbReference>
<sequence>GNLQCRRSERLHSHLSATYYRQLFYPSTTTGLIIM</sequence>
<evidence type="ECO:0000313" key="1">
    <source>
        <dbReference type="EMBL" id="CAA9576084.1"/>
    </source>
</evidence>